<evidence type="ECO:0000313" key="14">
    <source>
        <dbReference type="Proteomes" id="UP000229334"/>
    </source>
</evidence>
<evidence type="ECO:0000256" key="8">
    <source>
        <dbReference type="ARBA" id="ARBA00022989"/>
    </source>
</evidence>
<feature type="transmembrane region" description="Helical" evidence="11">
    <location>
        <begin position="294"/>
        <end position="314"/>
    </location>
</feature>
<evidence type="ECO:0000256" key="9">
    <source>
        <dbReference type="ARBA" id="ARBA00023049"/>
    </source>
</evidence>
<evidence type="ECO:0000256" key="4">
    <source>
        <dbReference type="ARBA" id="ARBA00022670"/>
    </source>
</evidence>
<evidence type="ECO:0000259" key="12">
    <source>
        <dbReference type="PROSITE" id="PS50106"/>
    </source>
</evidence>
<dbReference type="Pfam" id="PF02163">
    <property type="entry name" value="Peptidase_M50"/>
    <property type="match status" value="1"/>
</dbReference>
<dbReference type="InterPro" id="IPR001478">
    <property type="entry name" value="PDZ"/>
</dbReference>
<dbReference type="AlphaFoldDB" id="A0A2H0BMQ8"/>
<sequence>MIVSLIIFIIVLGLLIFVHEIGHFWVAKRAGIRVDEFGLGFPPRLWSFRFGETIYSLNLIPFGGFVRIYGEDPFDEQANNPGAYRSMATKPKLVQAAVLVAGVTFNLILAWILLSTGLIFGLPVNAENNFSFSVPLVEERLIITSVLNNSPADLAGLKPGDQIVSLAAQATTIKPKTAEEATEFIRSKTSGLEVQIKRQPIDLEEKQYFQIKPKLSPAGTPLIGVSLEAIGILRLPWYLAPIDGLKLTFNLTKETARGLGYFLTQIFTDASVFDSVAGPIGLVNLVGDASRLGLVYLLSFMALISINLAIINLIPFPALDGGRLLFLAIEAIKGSKLNPKVAGWANLIGFFCLIALMVVVSYFDVVKLL</sequence>
<comment type="caution">
    <text evidence="13">The sequence shown here is derived from an EMBL/GenBank/DDBJ whole genome shotgun (WGS) entry which is preliminary data.</text>
</comment>
<feature type="transmembrane region" description="Helical" evidence="11">
    <location>
        <begin position="93"/>
        <end position="114"/>
    </location>
</feature>
<evidence type="ECO:0000256" key="1">
    <source>
        <dbReference type="ARBA" id="ARBA00001947"/>
    </source>
</evidence>
<feature type="transmembrane region" description="Helical" evidence="11">
    <location>
        <begin position="341"/>
        <end position="363"/>
    </location>
</feature>
<dbReference type="CDD" id="cd06163">
    <property type="entry name" value="S2P-M50_PDZ_RseP-like"/>
    <property type="match status" value="1"/>
</dbReference>
<dbReference type="Gene3D" id="2.30.42.10">
    <property type="match status" value="1"/>
</dbReference>
<evidence type="ECO:0000256" key="10">
    <source>
        <dbReference type="ARBA" id="ARBA00023136"/>
    </source>
</evidence>
<dbReference type="InterPro" id="IPR036034">
    <property type="entry name" value="PDZ_sf"/>
</dbReference>
<evidence type="ECO:0000256" key="3">
    <source>
        <dbReference type="ARBA" id="ARBA00007931"/>
    </source>
</evidence>
<comment type="subcellular location">
    <subcellularLocation>
        <location evidence="2">Membrane</location>
        <topology evidence="2">Multi-pass membrane protein</topology>
    </subcellularLocation>
</comment>
<organism evidence="13 14">
    <name type="scientific">Candidatus Vogelbacteria bacterium CG22_combo_CG10-13_8_21_14_all_37_9</name>
    <dbReference type="NCBI Taxonomy" id="1975046"/>
    <lineage>
        <taxon>Bacteria</taxon>
        <taxon>Candidatus Vogeliibacteriota</taxon>
    </lineage>
</organism>
<dbReference type="EMBL" id="PCSX01000019">
    <property type="protein sequence ID" value="PIP58278.1"/>
    <property type="molecule type" value="Genomic_DNA"/>
</dbReference>
<evidence type="ECO:0000256" key="7">
    <source>
        <dbReference type="ARBA" id="ARBA00022833"/>
    </source>
</evidence>
<dbReference type="PANTHER" id="PTHR42837:SF2">
    <property type="entry name" value="MEMBRANE METALLOPROTEASE ARASP2, CHLOROPLASTIC-RELATED"/>
    <property type="match status" value="1"/>
</dbReference>
<dbReference type="InterPro" id="IPR008915">
    <property type="entry name" value="Peptidase_M50"/>
</dbReference>
<evidence type="ECO:0000256" key="11">
    <source>
        <dbReference type="SAM" id="Phobius"/>
    </source>
</evidence>
<name>A0A2H0BMQ8_9BACT</name>
<keyword evidence="9" id="KW-0482">Metalloprotease</keyword>
<dbReference type="SUPFAM" id="SSF50156">
    <property type="entry name" value="PDZ domain-like"/>
    <property type="match status" value="1"/>
</dbReference>
<dbReference type="PROSITE" id="PS50106">
    <property type="entry name" value="PDZ"/>
    <property type="match status" value="1"/>
</dbReference>
<protein>
    <recommendedName>
        <fullName evidence="12">PDZ domain-containing protein</fullName>
    </recommendedName>
</protein>
<dbReference type="PANTHER" id="PTHR42837">
    <property type="entry name" value="REGULATOR OF SIGMA-E PROTEASE RSEP"/>
    <property type="match status" value="1"/>
</dbReference>
<gene>
    <name evidence="13" type="ORF">COX02_01130</name>
</gene>
<dbReference type="SMART" id="SM00228">
    <property type="entry name" value="PDZ"/>
    <property type="match status" value="1"/>
</dbReference>
<accession>A0A2H0BMQ8</accession>
<evidence type="ECO:0000313" key="13">
    <source>
        <dbReference type="EMBL" id="PIP58278.1"/>
    </source>
</evidence>
<keyword evidence="7" id="KW-0862">Zinc</keyword>
<keyword evidence="8 11" id="KW-1133">Transmembrane helix</keyword>
<keyword evidence="4" id="KW-0645">Protease</keyword>
<dbReference type="GO" id="GO:0016020">
    <property type="term" value="C:membrane"/>
    <property type="evidence" value="ECO:0007669"/>
    <property type="project" value="UniProtKB-SubCell"/>
</dbReference>
<reference evidence="13 14" key="1">
    <citation type="submission" date="2017-09" db="EMBL/GenBank/DDBJ databases">
        <title>Depth-based differentiation of microbial function through sediment-hosted aquifers and enrichment of novel symbionts in the deep terrestrial subsurface.</title>
        <authorList>
            <person name="Probst A.J."/>
            <person name="Ladd B."/>
            <person name="Jarett J.K."/>
            <person name="Geller-Mcgrath D.E."/>
            <person name="Sieber C.M."/>
            <person name="Emerson J.B."/>
            <person name="Anantharaman K."/>
            <person name="Thomas B.C."/>
            <person name="Malmstrom R."/>
            <person name="Stieglmeier M."/>
            <person name="Klingl A."/>
            <person name="Woyke T."/>
            <person name="Ryan C.M."/>
            <person name="Banfield J.F."/>
        </authorList>
    </citation>
    <scope>NUCLEOTIDE SEQUENCE [LARGE SCALE GENOMIC DNA]</scope>
    <source>
        <strain evidence="13">CG22_combo_CG10-13_8_21_14_all_37_9</strain>
    </source>
</reference>
<feature type="domain" description="PDZ" evidence="12">
    <location>
        <begin position="115"/>
        <end position="200"/>
    </location>
</feature>
<keyword evidence="5 11" id="KW-0812">Transmembrane</keyword>
<dbReference type="InterPro" id="IPR004387">
    <property type="entry name" value="Pept_M50_Zn"/>
</dbReference>
<dbReference type="GO" id="GO:0004222">
    <property type="term" value="F:metalloendopeptidase activity"/>
    <property type="evidence" value="ECO:0007669"/>
    <property type="project" value="InterPro"/>
</dbReference>
<evidence type="ECO:0000256" key="2">
    <source>
        <dbReference type="ARBA" id="ARBA00004141"/>
    </source>
</evidence>
<comment type="similarity">
    <text evidence="3">Belongs to the peptidase M50B family.</text>
</comment>
<evidence type="ECO:0000256" key="6">
    <source>
        <dbReference type="ARBA" id="ARBA00022801"/>
    </source>
</evidence>
<keyword evidence="6" id="KW-0378">Hydrolase</keyword>
<feature type="transmembrane region" description="Helical" evidence="11">
    <location>
        <begin position="6"/>
        <end position="26"/>
    </location>
</feature>
<dbReference type="GO" id="GO:0006508">
    <property type="term" value="P:proteolysis"/>
    <property type="evidence" value="ECO:0007669"/>
    <property type="project" value="UniProtKB-KW"/>
</dbReference>
<keyword evidence="10 11" id="KW-0472">Membrane</keyword>
<comment type="cofactor">
    <cofactor evidence="1">
        <name>Zn(2+)</name>
        <dbReference type="ChEBI" id="CHEBI:29105"/>
    </cofactor>
</comment>
<evidence type="ECO:0000256" key="5">
    <source>
        <dbReference type="ARBA" id="ARBA00022692"/>
    </source>
</evidence>
<proteinExistence type="inferred from homology"/>
<dbReference type="Proteomes" id="UP000229334">
    <property type="component" value="Unassembled WGS sequence"/>
</dbReference>